<dbReference type="Gramene" id="Psat07G0290600-T1">
    <property type="protein sequence ID" value="KAI5386550.1"/>
    <property type="gene ID" value="KIW84_072906"/>
</dbReference>
<dbReference type="GO" id="GO:0043161">
    <property type="term" value="P:proteasome-mediated ubiquitin-dependent protein catabolic process"/>
    <property type="evidence" value="ECO:0007669"/>
    <property type="project" value="TreeGrafter"/>
</dbReference>
<dbReference type="GO" id="GO:0016020">
    <property type="term" value="C:membrane"/>
    <property type="evidence" value="ECO:0007669"/>
    <property type="project" value="UniProtKB-SubCell"/>
</dbReference>
<keyword evidence="3" id="KW-0812">Transmembrane</keyword>
<dbReference type="SMART" id="SM00119">
    <property type="entry name" value="HECTc"/>
    <property type="match status" value="1"/>
</dbReference>
<dbReference type="PANTHER" id="PTHR45670">
    <property type="entry name" value="E3 UBIQUITIN-PROTEIN LIGASE TRIP12"/>
    <property type="match status" value="1"/>
</dbReference>
<dbReference type="Pfam" id="PF00999">
    <property type="entry name" value="Na_H_Exchanger"/>
    <property type="match status" value="1"/>
</dbReference>
<dbReference type="Gene3D" id="1.20.1530.20">
    <property type="match status" value="1"/>
</dbReference>
<keyword evidence="6" id="KW-0472">Membrane</keyword>
<dbReference type="Pfam" id="PF00632">
    <property type="entry name" value="HECT"/>
    <property type="match status" value="1"/>
</dbReference>
<evidence type="ECO:0000313" key="9">
    <source>
        <dbReference type="EMBL" id="KAI5386550.1"/>
    </source>
</evidence>
<dbReference type="SUPFAM" id="SSF56204">
    <property type="entry name" value="Hect, E3 ligase catalytic domain"/>
    <property type="match status" value="1"/>
</dbReference>
<gene>
    <name evidence="9" type="ORF">KIW84_072906</name>
</gene>
<evidence type="ECO:0000256" key="1">
    <source>
        <dbReference type="ARBA" id="ARBA00004141"/>
    </source>
</evidence>
<evidence type="ECO:0000256" key="3">
    <source>
        <dbReference type="ARBA" id="ARBA00022692"/>
    </source>
</evidence>
<dbReference type="GO" id="GO:0015297">
    <property type="term" value="F:antiporter activity"/>
    <property type="evidence" value="ECO:0007669"/>
    <property type="project" value="InterPro"/>
</dbReference>
<dbReference type="Gene3D" id="3.30.2410.10">
    <property type="entry name" value="Hect, E3 ligase catalytic domain"/>
    <property type="match status" value="1"/>
</dbReference>
<evidence type="ECO:0000313" key="10">
    <source>
        <dbReference type="Proteomes" id="UP001058974"/>
    </source>
</evidence>
<dbReference type="PANTHER" id="PTHR45670:SF1">
    <property type="entry name" value="E3 UBIQUITIN-PROTEIN LIGASE HECTD1"/>
    <property type="match status" value="1"/>
</dbReference>
<evidence type="ECO:0000256" key="2">
    <source>
        <dbReference type="ARBA" id="ARBA00022679"/>
    </source>
</evidence>
<evidence type="ECO:0000256" key="5">
    <source>
        <dbReference type="ARBA" id="ARBA00022989"/>
    </source>
</evidence>
<evidence type="ECO:0000259" key="8">
    <source>
        <dbReference type="PROSITE" id="PS50237"/>
    </source>
</evidence>
<dbReference type="InterPro" id="IPR000569">
    <property type="entry name" value="HECT_dom"/>
</dbReference>
<dbReference type="PROSITE" id="PS50237">
    <property type="entry name" value="HECT"/>
    <property type="match status" value="1"/>
</dbReference>
<dbReference type="Proteomes" id="UP001058974">
    <property type="component" value="Chromosome 7"/>
</dbReference>
<dbReference type="GO" id="GO:0061630">
    <property type="term" value="F:ubiquitin protein ligase activity"/>
    <property type="evidence" value="ECO:0007669"/>
    <property type="project" value="InterPro"/>
</dbReference>
<sequence length="472" mass="52252">MSPPCPPFECAHMWGPPFVSSLKDSSLHSSLRQPAFDLIQTIIVSDVTALIYSVLNCRVTRSIDSSMAYEFLKLDDESDDILLSSILDGEEQDCNSSWSEFNVQSGIASQECRDWMCIPMLWVDVLVDISPSILPLSFSKAVFFGARSRFPMVELESSAETMLPVRSCLSSVAAEISSSFGWKQWSFTRDYFNGKTVASIVLLAAVVFCLLSAWCSDKLGLSLELGSFMAGVMISTIDFAQHTLDQVEPIRNLYIACICYFGGGYTSIVENLHYREAPVADLCLDFTLPGYPDYTLKPRDEIVDLNNLEDYISMVVDATAKTGITRQLEAFRAEFNQAFDVSSLQIFTPHELDYLLCGRRELWKTETLADHIKFDHGYTAKSPAIVNLLEIMGGFTPEQQRAFCQFVTGAPKLPLGGLAVLNPKLTIVRKLSSTAVNTSYNGIVHSESADDDLPSVKACALLEPNNSLDQSL</sequence>
<dbReference type="EMBL" id="JAMSHJ010000007">
    <property type="protein sequence ID" value="KAI5386550.1"/>
    <property type="molecule type" value="Genomic_DNA"/>
</dbReference>
<name>A0A9D4VMH4_PEA</name>
<evidence type="ECO:0000256" key="7">
    <source>
        <dbReference type="PROSITE-ProRule" id="PRU00104"/>
    </source>
</evidence>
<feature type="active site" description="Glycyl thioester intermediate" evidence="7">
    <location>
        <position position="459"/>
    </location>
</feature>
<evidence type="ECO:0000256" key="6">
    <source>
        <dbReference type="ARBA" id="ARBA00023136"/>
    </source>
</evidence>
<feature type="domain" description="HECT" evidence="8">
    <location>
        <begin position="299"/>
        <end position="459"/>
    </location>
</feature>
<comment type="subcellular location">
    <subcellularLocation>
        <location evidence="1">Membrane</location>
        <topology evidence="1">Multi-pass membrane protein</topology>
    </subcellularLocation>
</comment>
<keyword evidence="10" id="KW-1185">Reference proteome</keyword>
<accession>A0A9D4VMH4</accession>
<dbReference type="InterPro" id="IPR035983">
    <property type="entry name" value="Hect_E3_ubiquitin_ligase"/>
</dbReference>
<keyword evidence="2" id="KW-0808">Transferase</keyword>
<keyword evidence="5" id="KW-1133">Transmembrane helix</keyword>
<proteinExistence type="predicted"/>
<dbReference type="AlphaFoldDB" id="A0A9D4VMH4"/>
<dbReference type="InterPro" id="IPR038770">
    <property type="entry name" value="Na+/solute_symporter_sf"/>
</dbReference>
<dbReference type="InterPro" id="IPR006153">
    <property type="entry name" value="Cation/H_exchanger_TM"/>
</dbReference>
<evidence type="ECO:0000256" key="4">
    <source>
        <dbReference type="ARBA" id="ARBA00022786"/>
    </source>
</evidence>
<organism evidence="9 10">
    <name type="scientific">Pisum sativum</name>
    <name type="common">Garden pea</name>
    <name type="synonym">Lathyrus oleraceus</name>
    <dbReference type="NCBI Taxonomy" id="3888"/>
    <lineage>
        <taxon>Eukaryota</taxon>
        <taxon>Viridiplantae</taxon>
        <taxon>Streptophyta</taxon>
        <taxon>Embryophyta</taxon>
        <taxon>Tracheophyta</taxon>
        <taxon>Spermatophyta</taxon>
        <taxon>Magnoliopsida</taxon>
        <taxon>eudicotyledons</taxon>
        <taxon>Gunneridae</taxon>
        <taxon>Pentapetalae</taxon>
        <taxon>rosids</taxon>
        <taxon>fabids</taxon>
        <taxon>Fabales</taxon>
        <taxon>Fabaceae</taxon>
        <taxon>Papilionoideae</taxon>
        <taxon>50 kb inversion clade</taxon>
        <taxon>NPAAA clade</taxon>
        <taxon>Hologalegina</taxon>
        <taxon>IRL clade</taxon>
        <taxon>Fabeae</taxon>
        <taxon>Lathyrus</taxon>
    </lineage>
</organism>
<dbReference type="GO" id="GO:0000209">
    <property type="term" value="P:protein polyubiquitination"/>
    <property type="evidence" value="ECO:0007669"/>
    <property type="project" value="TreeGrafter"/>
</dbReference>
<dbReference type="GO" id="GO:1902600">
    <property type="term" value="P:proton transmembrane transport"/>
    <property type="evidence" value="ECO:0007669"/>
    <property type="project" value="InterPro"/>
</dbReference>
<comment type="caution">
    <text evidence="9">The sequence shown here is derived from an EMBL/GenBank/DDBJ whole genome shotgun (WGS) entry which is preliminary data.</text>
</comment>
<reference evidence="9 10" key="1">
    <citation type="journal article" date="2022" name="Nat. Genet.">
        <title>Improved pea reference genome and pan-genome highlight genomic features and evolutionary characteristics.</title>
        <authorList>
            <person name="Yang T."/>
            <person name="Liu R."/>
            <person name="Luo Y."/>
            <person name="Hu S."/>
            <person name="Wang D."/>
            <person name="Wang C."/>
            <person name="Pandey M.K."/>
            <person name="Ge S."/>
            <person name="Xu Q."/>
            <person name="Li N."/>
            <person name="Li G."/>
            <person name="Huang Y."/>
            <person name="Saxena R.K."/>
            <person name="Ji Y."/>
            <person name="Li M."/>
            <person name="Yan X."/>
            <person name="He Y."/>
            <person name="Liu Y."/>
            <person name="Wang X."/>
            <person name="Xiang C."/>
            <person name="Varshney R.K."/>
            <person name="Ding H."/>
            <person name="Gao S."/>
            <person name="Zong X."/>
        </authorList>
    </citation>
    <scope>NUCLEOTIDE SEQUENCE [LARGE SCALE GENOMIC DNA]</scope>
    <source>
        <strain evidence="9 10">cv. Zhongwan 6</strain>
    </source>
</reference>
<protein>
    <recommendedName>
        <fullName evidence="8">HECT domain-containing protein</fullName>
    </recommendedName>
</protein>
<keyword evidence="4 7" id="KW-0833">Ubl conjugation pathway</keyword>
<dbReference type="InterPro" id="IPR045322">
    <property type="entry name" value="HECTD1/TRIP12-like"/>
</dbReference>